<dbReference type="EMBL" id="ADFR01000009">
    <property type="protein sequence ID" value="EFC05634.1"/>
    <property type="molecule type" value="Genomic_DNA"/>
</dbReference>
<keyword evidence="2" id="KW-1185">Reference proteome</keyword>
<comment type="caution">
    <text evidence="1">The sequence shown here is derived from an EMBL/GenBank/DDBJ whole genome shotgun (WGS) entry which is preliminary data.</text>
</comment>
<protein>
    <submittedName>
        <fullName evidence="1">Uncharacterized protein</fullName>
    </submittedName>
</protein>
<proteinExistence type="predicted"/>
<dbReference type="Proteomes" id="UP000005017">
    <property type="component" value="Unassembled WGS sequence"/>
</dbReference>
<evidence type="ECO:0000313" key="1">
    <source>
        <dbReference type="EMBL" id="EFC05634.1"/>
    </source>
</evidence>
<evidence type="ECO:0000313" key="2">
    <source>
        <dbReference type="Proteomes" id="UP000005017"/>
    </source>
</evidence>
<sequence>MDIIKSLFYGIDTEYYIKLKELSSEILKFKRIDEKDVARDFYYRKLRFPIIKRAHQAVVYH</sequence>
<gene>
    <name evidence="1" type="ORF">HMPREF9013_1339</name>
</gene>
<organism evidence="1 2">
    <name type="scientific">Bulleidia extructa W1219</name>
    <dbReference type="NCBI Taxonomy" id="679192"/>
    <lineage>
        <taxon>Bacteria</taxon>
        <taxon>Bacillati</taxon>
        <taxon>Bacillota</taxon>
        <taxon>Erysipelotrichia</taxon>
        <taxon>Erysipelotrichales</taxon>
        <taxon>Erysipelotrichaceae</taxon>
        <taxon>Bulleidia</taxon>
    </lineage>
</organism>
<accession>D2MPM2</accession>
<name>D2MPM2_9FIRM</name>
<reference evidence="2" key="1">
    <citation type="submission" date="2009-12" db="EMBL/GenBank/DDBJ databases">
        <title>Sequence of Clostridiales genomosp. BVAB3 str. UPII9-5.</title>
        <authorList>
            <person name="Madupu R."/>
            <person name="Durkin A.S."/>
            <person name="Torralba M."/>
            <person name="Methe B."/>
            <person name="Sutton G.G."/>
            <person name="Strausberg R.L."/>
            <person name="Nelson K.E."/>
        </authorList>
    </citation>
    <scope>NUCLEOTIDE SEQUENCE [LARGE SCALE GENOMIC DNA]</scope>
    <source>
        <strain evidence="2">W1219</strain>
    </source>
</reference>
<dbReference type="AlphaFoldDB" id="D2MPM2"/>